<evidence type="ECO:0000256" key="5">
    <source>
        <dbReference type="ARBA" id="ARBA00022723"/>
    </source>
</evidence>
<dbReference type="PANTHER" id="PTHR22930">
    <property type="match status" value="1"/>
</dbReference>
<feature type="region of interest" description="Disordered" evidence="8">
    <location>
        <begin position="134"/>
        <end position="168"/>
    </location>
</feature>
<dbReference type="Proteomes" id="UP001066276">
    <property type="component" value="Chromosome 2_2"/>
</dbReference>
<dbReference type="EMBL" id="JANPWB010000004">
    <property type="protein sequence ID" value="KAJ1192561.1"/>
    <property type="molecule type" value="Genomic_DNA"/>
</dbReference>
<keyword evidence="7" id="KW-0539">Nucleus</keyword>
<reference evidence="10" key="1">
    <citation type="journal article" date="2022" name="bioRxiv">
        <title>Sequencing and chromosome-scale assembly of the giantPleurodeles waltlgenome.</title>
        <authorList>
            <person name="Brown T."/>
            <person name="Elewa A."/>
            <person name="Iarovenko S."/>
            <person name="Subramanian E."/>
            <person name="Araus A.J."/>
            <person name="Petzold A."/>
            <person name="Susuki M."/>
            <person name="Suzuki K.-i.T."/>
            <person name="Hayashi T."/>
            <person name="Toyoda A."/>
            <person name="Oliveira C."/>
            <person name="Osipova E."/>
            <person name="Leigh N.D."/>
            <person name="Simon A."/>
            <person name="Yun M.H."/>
        </authorList>
    </citation>
    <scope>NUCLEOTIDE SEQUENCE</scope>
    <source>
        <strain evidence="10">20211129_DDA</strain>
        <tissue evidence="10">Liver</tissue>
    </source>
</reference>
<feature type="domain" description="DDE Tnp4" evidence="9">
    <location>
        <begin position="11"/>
        <end position="131"/>
    </location>
</feature>
<comment type="cofactor">
    <cofactor evidence="1">
        <name>a divalent metal cation</name>
        <dbReference type="ChEBI" id="CHEBI:60240"/>
    </cofactor>
</comment>
<keyword evidence="11" id="KW-1185">Reference proteome</keyword>
<evidence type="ECO:0000256" key="4">
    <source>
        <dbReference type="ARBA" id="ARBA00022722"/>
    </source>
</evidence>
<evidence type="ECO:0000256" key="8">
    <source>
        <dbReference type="SAM" id="MobiDB-lite"/>
    </source>
</evidence>
<keyword evidence="6" id="KW-0378">Hydrolase</keyword>
<dbReference type="GO" id="GO:0016787">
    <property type="term" value="F:hydrolase activity"/>
    <property type="evidence" value="ECO:0007669"/>
    <property type="project" value="UniProtKB-KW"/>
</dbReference>
<gene>
    <name evidence="10" type="ORF">NDU88_001868</name>
</gene>
<feature type="compositionally biased region" description="Acidic residues" evidence="8">
    <location>
        <begin position="146"/>
        <end position="157"/>
    </location>
</feature>
<keyword evidence="4" id="KW-0540">Nuclease</keyword>
<name>A0AAV7UVJ3_PLEWA</name>
<evidence type="ECO:0000256" key="1">
    <source>
        <dbReference type="ARBA" id="ARBA00001968"/>
    </source>
</evidence>
<proteinExistence type="inferred from homology"/>
<dbReference type="GO" id="GO:0005634">
    <property type="term" value="C:nucleus"/>
    <property type="evidence" value="ECO:0007669"/>
    <property type="project" value="UniProtKB-SubCell"/>
</dbReference>
<dbReference type="Pfam" id="PF13359">
    <property type="entry name" value="DDE_Tnp_4"/>
    <property type="match status" value="1"/>
</dbReference>
<dbReference type="InterPro" id="IPR027806">
    <property type="entry name" value="HARBI1_dom"/>
</dbReference>
<evidence type="ECO:0000256" key="7">
    <source>
        <dbReference type="ARBA" id="ARBA00023242"/>
    </source>
</evidence>
<organism evidence="10 11">
    <name type="scientific">Pleurodeles waltl</name>
    <name type="common">Iberian ribbed newt</name>
    <dbReference type="NCBI Taxonomy" id="8319"/>
    <lineage>
        <taxon>Eukaryota</taxon>
        <taxon>Metazoa</taxon>
        <taxon>Chordata</taxon>
        <taxon>Craniata</taxon>
        <taxon>Vertebrata</taxon>
        <taxon>Euteleostomi</taxon>
        <taxon>Amphibia</taxon>
        <taxon>Batrachia</taxon>
        <taxon>Caudata</taxon>
        <taxon>Salamandroidea</taxon>
        <taxon>Salamandridae</taxon>
        <taxon>Pleurodelinae</taxon>
        <taxon>Pleurodeles</taxon>
    </lineage>
</organism>
<comment type="similarity">
    <text evidence="3">Belongs to the HARBI1 family.</text>
</comment>
<evidence type="ECO:0000313" key="11">
    <source>
        <dbReference type="Proteomes" id="UP001066276"/>
    </source>
</evidence>
<comment type="subcellular location">
    <subcellularLocation>
        <location evidence="2">Nucleus</location>
    </subcellularLocation>
</comment>
<accession>A0AAV7UVJ3</accession>
<dbReference type="AlphaFoldDB" id="A0AAV7UVJ3"/>
<dbReference type="PANTHER" id="PTHR22930:SF282">
    <property type="entry name" value="NUCLEASE HARBI1-RELATED"/>
    <property type="match status" value="1"/>
</dbReference>
<keyword evidence="5" id="KW-0479">Metal-binding</keyword>
<dbReference type="GO" id="GO:0004518">
    <property type="term" value="F:nuclease activity"/>
    <property type="evidence" value="ECO:0007669"/>
    <property type="project" value="UniProtKB-KW"/>
</dbReference>
<sequence>MGHISNIIGVIDGTHIAFVPACQNEQVFRNRKTFQSMTVQMLCLADKYISHVNVKYPESVHDAFVLRNSSIPNVMGQLQRHRVWLIGVSGYPNLSWLLTPVRNARTRAEERYDEAHGRTRRIIERTFGPLKEEEAGDVRAAAVDPVDSEDEEVEDEDNRTSVIRQYFQ</sequence>
<protein>
    <recommendedName>
        <fullName evidence="9">DDE Tnp4 domain-containing protein</fullName>
    </recommendedName>
</protein>
<evidence type="ECO:0000256" key="6">
    <source>
        <dbReference type="ARBA" id="ARBA00022801"/>
    </source>
</evidence>
<evidence type="ECO:0000256" key="3">
    <source>
        <dbReference type="ARBA" id="ARBA00006958"/>
    </source>
</evidence>
<evidence type="ECO:0000256" key="2">
    <source>
        <dbReference type="ARBA" id="ARBA00004123"/>
    </source>
</evidence>
<dbReference type="InterPro" id="IPR045249">
    <property type="entry name" value="HARBI1-like"/>
</dbReference>
<comment type="caution">
    <text evidence="10">The sequence shown here is derived from an EMBL/GenBank/DDBJ whole genome shotgun (WGS) entry which is preliminary data.</text>
</comment>
<evidence type="ECO:0000259" key="9">
    <source>
        <dbReference type="Pfam" id="PF13359"/>
    </source>
</evidence>
<evidence type="ECO:0000313" key="10">
    <source>
        <dbReference type="EMBL" id="KAJ1192561.1"/>
    </source>
</evidence>
<dbReference type="GO" id="GO:0046872">
    <property type="term" value="F:metal ion binding"/>
    <property type="evidence" value="ECO:0007669"/>
    <property type="project" value="UniProtKB-KW"/>
</dbReference>